<name>A0A8S3TIL0_MYTED</name>
<sequence length="339" mass="39396">MLKRTTVNSLDTSGVIQNGHTSLQKRTSAPLPSNVIIEEDESKLSPPLRNPHLKTVECRPVSMITVSTDSLSSLPEEEEENQENSCNSPQKRDWSKGVCDSPPTREWTPVPVNSHLTLAHVMCEMVQTERDYVQSLQYIIENYIPELLREDVPQALRGKRNVIFGNLEKIYQFHYQYFLKEVEMCEQKPFQISHYFLMHESFFYLYALYNKNKPKSDALMAEYGKNFFKQKQEELGDRMDLSSYLLKPVQRMGKYALMLKQIMKECPQSDAAYQDLKAAEQMMADIGLTENYGESGYKFEIWFRRRNSGDNYIFQAPNSDVNFTGSEEFQNLVESSFEK</sequence>
<evidence type="ECO:0000256" key="1">
    <source>
        <dbReference type="SAM" id="MobiDB-lite"/>
    </source>
</evidence>
<accession>A0A8S3TIL0</accession>
<evidence type="ECO:0000313" key="3">
    <source>
        <dbReference type="EMBL" id="CAG2230880.1"/>
    </source>
</evidence>
<dbReference type="InterPro" id="IPR035899">
    <property type="entry name" value="DBL_dom_sf"/>
</dbReference>
<dbReference type="SUPFAM" id="SSF48065">
    <property type="entry name" value="DBL homology domain (DH-domain)"/>
    <property type="match status" value="1"/>
</dbReference>
<dbReference type="InterPro" id="IPR052231">
    <property type="entry name" value="Rho_GEF_signaling-related"/>
</dbReference>
<dbReference type="EMBL" id="CAJPWZ010002109">
    <property type="protein sequence ID" value="CAG2230880.1"/>
    <property type="molecule type" value="Genomic_DNA"/>
</dbReference>
<dbReference type="AlphaFoldDB" id="A0A8S3TIL0"/>
<organism evidence="3 4">
    <name type="scientific">Mytilus edulis</name>
    <name type="common">Blue mussel</name>
    <dbReference type="NCBI Taxonomy" id="6550"/>
    <lineage>
        <taxon>Eukaryota</taxon>
        <taxon>Metazoa</taxon>
        <taxon>Spiralia</taxon>
        <taxon>Lophotrochozoa</taxon>
        <taxon>Mollusca</taxon>
        <taxon>Bivalvia</taxon>
        <taxon>Autobranchia</taxon>
        <taxon>Pteriomorphia</taxon>
        <taxon>Mytilida</taxon>
        <taxon>Mytiloidea</taxon>
        <taxon>Mytilidae</taxon>
        <taxon>Mytilinae</taxon>
        <taxon>Mytilus</taxon>
    </lineage>
</organism>
<protein>
    <submittedName>
        <fullName evidence="3">Pleckstrin homology domain-containing family G member 4B,Puratrophin-1</fullName>
    </submittedName>
</protein>
<dbReference type="PROSITE" id="PS50010">
    <property type="entry name" value="DH_2"/>
    <property type="match status" value="1"/>
</dbReference>
<evidence type="ECO:0000259" key="2">
    <source>
        <dbReference type="PROSITE" id="PS50010"/>
    </source>
</evidence>
<feature type="domain" description="DH" evidence="2">
    <location>
        <begin position="117"/>
        <end position="293"/>
    </location>
</feature>
<reference evidence="3" key="1">
    <citation type="submission" date="2021-03" db="EMBL/GenBank/DDBJ databases">
        <authorList>
            <person name="Bekaert M."/>
        </authorList>
    </citation>
    <scope>NUCLEOTIDE SEQUENCE</scope>
</reference>
<dbReference type="GO" id="GO:0005085">
    <property type="term" value="F:guanyl-nucleotide exchange factor activity"/>
    <property type="evidence" value="ECO:0007669"/>
    <property type="project" value="InterPro"/>
</dbReference>
<dbReference type="PANTHER" id="PTHR45845:SF3">
    <property type="entry name" value="PURATROPHIN-1-LIKE, ISOFORM A"/>
    <property type="match status" value="1"/>
</dbReference>
<keyword evidence="4" id="KW-1185">Reference proteome</keyword>
<dbReference type="InterPro" id="IPR000219">
    <property type="entry name" value="DH_dom"/>
</dbReference>
<dbReference type="CDD" id="cd00160">
    <property type="entry name" value="RhoGEF"/>
    <property type="match status" value="1"/>
</dbReference>
<evidence type="ECO:0000313" key="4">
    <source>
        <dbReference type="Proteomes" id="UP000683360"/>
    </source>
</evidence>
<feature type="region of interest" description="Disordered" evidence="1">
    <location>
        <begin position="1"/>
        <end position="30"/>
    </location>
</feature>
<dbReference type="Gene3D" id="1.20.900.10">
    <property type="entry name" value="Dbl homology (DH) domain"/>
    <property type="match status" value="1"/>
</dbReference>
<dbReference type="SMART" id="SM00325">
    <property type="entry name" value="RhoGEF"/>
    <property type="match status" value="1"/>
</dbReference>
<dbReference type="PANTHER" id="PTHR45845">
    <property type="entry name" value="RHO GUANINE NUCLEOTIDE EXCHANGE FACTOR-RELATED"/>
    <property type="match status" value="1"/>
</dbReference>
<gene>
    <name evidence="3" type="ORF">MEDL_43692</name>
</gene>
<dbReference type="Proteomes" id="UP000683360">
    <property type="component" value="Unassembled WGS sequence"/>
</dbReference>
<feature type="region of interest" description="Disordered" evidence="1">
    <location>
        <begin position="68"/>
        <end position="101"/>
    </location>
</feature>
<comment type="caution">
    <text evidence="3">The sequence shown here is derived from an EMBL/GenBank/DDBJ whole genome shotgun (WGS) entry which is preliminary data.</text>
</comment>
<dbReference type="OrthoDB" id="6152532at2759"/>
<dbReference type="Pfam" id="PF00621">
    <property type="entry name" value="RhoGEF"/>
    <property type="match status" value="1"/>
</dbReference>
<proteinExistence type="predicted"/>